<dbReference type="RefSeq" id="WP_014792798.1">
    <property type="nucleotide sequence ID" value="NC_018017.1"/>
</dbReference>
<keyword evidence="3" id="KW-1185">Reference proteome</keyword>
<dbReference type="EMBL" id="CP003348">
    <property type="protein sequence ID" value="AFL99305.1"/>
    <property type="molecule type" value="Genomic_DNA"/>
</dbReference>
<accession>I4A5S1</accession>
<protein>
    <submittedName>
        <fullName evidence="2">Uncharacterized protein</fullName>
    </submittedName>
</protein>
<name>I4A5S1_DESDJ</name>
<feature type="transmembrane region" description="Helical" evidence="1">
    <location>
        <begin position="6"/>
        <end position="23"/>
    </location>
</feature>
<evidence type="ECO:0000313" key="3">
    <source>
        <dbReference type="Proteomes" id="UP000006053"/>
    </source>
</evidence>
<organism evidence="2 3">
    <name type="scientific">Desulfitobacterium dehalogenans (strain ATCC 51507 / DSM 9161 / JW/IU-DC1)</name>
    <dbReference type="NCBI Taxonomy" id="756499"/>
    <lineage>
        <taxon>Bacteria</taxon>
        <taxon>Bacillati</taxon>
        <taxon>Bacillota</taxon>
        <taxon>Clostridia</taxon>
        <taxon>Eubacteriales</taxon>
        <taxon>Desulfitobacteriaceae</taxon>
        <taxon>Desulfitobacterium</taxon>
    </lineage>
</organism>
<proteinExistence type="predicted"/>
<dbReference type="HOGENOM" id="CLU_1883239_0_0_9"/>
<keyword evidence="1" id="KW-0472">Membrane</keyword>
<reference evidence="3" key="1">
    <citation type="submission" date="2012-06" db="EMBL/GenBank/DDBJ databases">
        <title>Complete sequence of Desulfitobacterium dehalogenans ATCC 51507.</title>
        <authorList>
            <person name="Lucas S."/>
            <person name="Han J."/>
            <person name="Lapidus A."/>
            <person name="Cheng J.-F."/>
            <person name="Goodwin L."/>
            <person name="Pitluck S."/>
            <person name="Peters L."/>
            <person name="Ovchinnikova G."/>
            <person name="Teshima H."/>
            <person name="Detter J.C."/>
            <person name="Han C."/>
            <person name="Tapia R."/>
            <person name="Land M."/>
            <person name="Hauser L."/>
            <person name="Kyrpides N."/>
            <person name="Ivanova N."/>
            <person name="Pagani I."/>
            <person name="Kruse T."/>
            <person name="de Vos W.M."/>
            <person name="Smidt H."/>
            <person name="Woyke T."/>
        </authorList>
    </citation>
    <scope>NUCLEOTIDE SEQUENCE [LARGE SCALE GENOMIC DNA]</scope>
    <source>
        <strain evidence="3">ATCC 51507 / DSM 9161 / JW/IU-DC1</strain>
    </source>
</reference>
<evidence type="ECO:0000313" key="2">
    <source>
        <dbReference type="EMBL" id="AFL99305.1"/>
    </source>
</evidence>
<sequence length="137" mass="15656" precursor="true">MQKKLVLTVVIAIAFVGISIYLLQPRLIAKDIDLLDIDTVIHNVDNEERTDITEQIDLDLLKELIGRYKCSRIPHSFSPYQGQDVLYMIDGFYDNKPIHIILGEINVVYESSDKGGYKIKDSEKMLEEVISLVESNN</sequence>
<reference evidence="2 3" key="2">
    <citation type="journal article" date="2015" name="J. Bacteriol.">
        <title>Genomic, proteomic, and biochemical analysis of the organohalide respiratory pathway in Desulfitobacterium dehalogenans.</title>
        <authorList>
            <person name="Kruse T."/>
            <person name="van de Pas B.A."/>
            <person name="Atteia A."/>
            <person name="Krab K."/>
            <person name="Hagen W.R."/>
            <person name="Goodwin L."/>
            <person name="Chain P."/>
            <person name="Boeren S."/>
            <person name="Maphosa F."/>
            <person name="Schraa G."/>
            <person name="de Vos W.M."/>
            <person name="van der Oost J."/>
            <person name="Smidt H."/>
            <person name="Stams A.J."/>
        </authorList>
    </citation>
    <scope>NUCLEOTIDE SEQUENCE [LARGE SCALE GENOMIC DNA]</scope>
    <source>
        <strain evidence="3">ATCC 51507 / DSM 9161 / JW/IU-DC1</strain>
    </source>
</reference>
<keyword evidence="1" id="KW-1133">Transmembrane helix</keyword>
<dbReference type="AlphaFoldDB" id="I4A5S1"/>
<keyword evidence="1" id="KW-0812">Transmembrane</keyword>
<evidence type="ECO:0000256" key="1">
    <source>
        <dbReference type="SAM" id="Phobius"/>
    </source>
</evidence>
<dbReference type="Proteomes" id="UP000006053">
    <property type="component" value="Chromosome"/>
</dbReference>
<dbReference type="STRING" id="756499.Desde_0865"/>
<dbReference type="KEGG" id="ddh:Desde_0865"/>
<dbReference type="eggNOG" id="ENOG502ZFTG">
    <property type="taxonomic scope" value="Bacteria"/>
</dbReference>
<gene>
    <name evidence="2" type="ordered locus">Desde_0865</name>
</gene>